<dbReference type="GO" id="GO:0008168">
    <property type="term" value="F:methyltransferase activity"/>
    <property type="evidence" value="ECO:0007669"/>
    <property type="project" value="UniProtKB-KW"/>
</dbReference>
<dbReference type="Gene3D" id="3.40.50.150">
    <property type="entry name" value="Vaccinia Virus protein VP39"/>
    <property type="match status" value="1"/>
</dbReference>
<dbReference type="OrthoDB" id="122388at2"/>
<dbReference type="Proteomes" id="UP000183918">
    <property type="component" value="Unassembled WGS sequence"/>
</dbReference>
<dbReference type="PANTHER" id="PTHR43861">
    <property type="entry name" value="TRANS-ACONITATE 2-METHYLTRANSFERASE-RELATED"/>
    <property type="match status" value="1"/>
</dbReference>
<feature type="domain" description="Methyltransferase" evidence="1">
    <location>
        <begin position="46"/>
        <end position="163"/>
    </location>
</feature>
<dbReference type="STRING" id="1122142.SAMN02910414_01217"/>
<dbReference type="EMBL" id="FNPG01000012">
    <property type="protein sequence ID" value="SDY28927.1"/>
    <property type="molecule type" value="Genomic_DNA"/>
</dbReference>
<keyword evidence="2" id="KW-0489">Methyltransferase</keyword>
<dbReference type="CDD" id="cd02440">
    <property type="entry name" value="AdoMet_MTases"/>
    <property type="match status" value="1"/>
</dbReference>
<proteinExistence type="predicted"/>
<evidence type="ECO:0000313" key="3">
    <source>
        <dbReference type="Proteomes" id="UP000183918"/>
    </source>
</evidence>
<dbReference type="RefSeq" id="WP_074717087.1">
    <property type="nucleotide sequence ID" value="NZ_FNPG01000012.1"/>
</dbReference>
<protein>
    <submittedName>
        <fullName evidence="2">Putative AdoMet-dependent methyltransferase</fullName>
    </submittedName>
</protein>
<keyword evidence="3" id="KW-1185">Reference proteome</keyword>
<organism evidence="2 3">
    <name type="scientific">Lachnobacterium bovis DSM 14045</name>
    <dbReference type="NCBI Taxonomy" id="1122142"/>
    <lineage>
        <taxon>Bacteria</taxon>
        <taxon>Bacillati</taxon>
        <taxon>Bacillota</taxon>
        <taxon>Clostridia</taxon>
        <taxon>Lachnospirales</taxon>
        <taxon>Lachnospiraceae</taxon>
        <taxon>Lachnobacterium</taxon>
    </lineage>
</organism>
<evidence type="ECO:0000259" key="1">
    <source>
        <dbReference type="Pfam" id="PF13847"/>
    </source>
</evidence>
<evidence type="ECO:0000313" key="2">
    <source>
        <dbReference type="EMBL" id="SDY28927.1"/>
    </source>
</evidence>
<dbReference type="AlphaFoldDB" id="A0A1H3IMU4"/>
<accession>A0A1H3IMU4</accession>
<dbReference type="InterPro" id="IPR029063">
    <property type="entry name" value="SAM-dependent_MTases_sf"/>
</dbReference>
<name>A0A1H3IMU4_9FIRM</name>
<gene>
    <name evidence="2" type="ORF">SAMN02910414_01217</name>
</gene>
<dbReference type="InterPro" id="IPR025714">
    <property type="entry name" value="Methyltranfer_dom"/>
</dbReference>
<sequence length="209" mass="24262">MNSSEEFDIWAEDYDKAVVNMEMTNKYPFVARSQIFVDIIKEVKSKKNARILDMGCGTGELLSLLSAFDCEVFGQDFSKKMLEKAKKRVPNAKLYVGNFEDGLVKELEGIKFDYIIGTYVFHHLPDDKKVSFFKALKDRLNENGKILIGDVIFQKREDIEKCKKDEGERWDDEEEYCVVDELQVDFPNLEFIKESYCSGLLKISNECRN</sequence>
<dbReference type="GO" id="GO:0032259">
    <property type="term" value="P:methylation"/>
    <property type="evidence" value="ECO:0007669"/>
    <property type="project" value="UniProtKB-KW"/>
</dbReference>
<dbReference type="Pfam" id="PF13847">
    <property type="entry name" value="Methyltransf_31"/>
    <property type="match status" value="1"/>
</dbReference>
<reference evidence="2 3" key="1">
    <citation type="submission" date="2016-10" db="EMBL/GenBank/DDBJ databases">
        <authorList>
            <person name="de Groot N.N."/>
        </authorList>
    </citation>
    <scope>NUCLEOTIDE SEQUENCE [LARGE SCALE GENOMIC DNA]</scope>
    <source>
        <strain evidence="2 3">DSM 14045</strain>
    </source>
</reference>
<dbReference type="PANTHER" id="PTHR43861:SF1">
    <property type="entry name" value="TRANS-ACONITATE 2-METHYLTRANSFERASE"/>
    <property type="match status" value="1"/>
</dbReference>
<keyword evidence="2" id="KW-0808">Transferase</keyword>
<dbReference type="SUPFAM" id="SSF53335">
    <property type="entry name" value="S-adenosyl-L-methionine-dependent methyltransferases"/>
    <property type="match status" value="1"/>
</dbReference>